<dbReference type="AlphaFoldDB" id="A0A6I4IC67"/>
<dbReference type="RefSeq" id="WP_157540866.1">
    <property type="nucleotide sequence ID" value="NZ_WQLA01000003.1"/>
</dbReference>
<protein>
    <submittedName>
        <fullName evidence="1">DUF4932 domain-containing protein</fullName>
    </submittedName>
</protein>
<gene>
    <name evidence="1" type="ORF">GO816_07780</name>
</gene>
<comment type="caution">
    <text evidence="1">The sequence shown here is derived from an EMBL/GenBank/DDBJ whole genome shotgun (WGS) entry which is preliminary data.</text>
</comment>
<keyword evidence="2" id="KW-1185">Reference proteome</keyword>
<accession>A0A6I4IC67</accession>
<dbReference type="OrthoDB" id="663935at2"/>
<evidence type="ECO:0000313" key="1">
    <source>
        <dbReference type="EMBL" id="MVN91019.1"/>
    </source>
</evidence>
<evidence type="ECO:0000313" key="2">
    <source>
        <dbReference type="Proteomes" id="UP000434850"/>
    </source>
</evidence>
<proteinExistence type="predicted"/>
<reference evidence="1 2" key="1">
    <citation type="submission" date="2019-12" db="EMBL/GenBank/DDBJ databases">
        <title>Mucilaginibacter sp. HME9299 genome sequencing and assembly.</title>
        <authorList>
            <person name="Kang H."/>
            <person name="Kim H."/>
            <person name="Joh K."/>
        </authorList>
    </citation>
    <scope>NUCLEOTIDE SEQUENCE [LARGE SCALE GENOMIC DNA]</scope>
    <source>
        <strain evidence="1 2">HME9299</strain>
    </source>
</reference>
<sequence length="234" mass="26623">MHIKLYHSLISLAILTTIGGCKSYDVTSRYTSRYITSNTGKLAVVTPEAYELGLSILALTEFAGRDTSLINSNTDYYREFKAYFDKYKSHKAVVQLNAGLTSAKMVEQFRNGLFAFKLIDGRFALNENYRIDNSKIQFKRYAILFEDFYRDSNFEGFYSAHQSTYGQIRQKTEGLVSFDNLKSTLNKDANSFHIVVSPLMKGFAGTMDIKGMNFNECVVFPYLTSSSLVYKQAK</sequence>
<dbReference type="EMBL" id="WQLA01000003">
    <property type="protein sequence ID" value="MVN91019.1"/>
    <property type="molecule type" value="Genomic_DNA"/>
</dbReference>
<dbReference type="PROSITE" id="PS51257">
    <property type="entry name" value="PROKAR_LIPOPROTEIN"/>
    <property type="match status" value="1"/>
</dbReference>
<organism evidence="1 2">
    <name type="scientific">Mucilaginibacter aquatilis</name>
    <dbReference type="NCBI Taxonomy" id="1517760"/>
    <lineage>
        <taxon>Bacteria</taxon>
        <taxon>Pseudomonadati</taxon>
        <taxon>Bacteroidota</taxon>
        <taxon>Sphingobacteriia</taxon>
        <taxon>Sphingobacteriales</taxon>
        <taxon>Sphingobacteriaceae</taxon>
        <taxon>Mucilaginibacter</taxon>
    </lineage>
</organism>
<name>A0A6I4IC67_9SPHI</name>
<dbReference type="Proteomes" id="UP000434850">
    <property type="component" value="Unassembled WGS sequence"/>
</dbReference>